<name>A0ABT5GFE8_9MICO</name>
<keyword evidence="1" id="KW-0812">Transmembrane</keyword>
<dbReference type="Proteomes" id="UP001150259">
    <property type="component" value="Unassembled WGS sequence"/>
</dbReference>
<keyword evidence="1" id="KW-1133">Transmembrane helix</keyword>
<organism evidence="2 3">
    <name type="scientific">Intrasporangium calvum</name>
    <dbReference type="NCBI Taxonomy" id="53358"/>
    <lineage>
        <taxon>Bacteria</taxon>
        <taxon>Bacillati</taxon>
        <taxon>Actinomycetota</taxon>
        <taxon>Actinomycetes</taxon>
        <taxon>Micrococcales</taxon>
        <taxon>Intrasporangiaceae</taxon>
        <taxon>Intrasporangium</taxon>
    </lineage>
</organism>
<dbReference type="EMBL" id="JAPFQL010000021">
    <property type="protein sequence ID" value="MDC5696974.1"/>
    <property type="molecule type" value="Genomic_DNA"/>
</dbReference>
<comment type="caution">
    <text evidence="2">The sequence shown here is derived from an EMBL/GenBank/DDBJ whole genome shotgun (WGS) entry which is preliminary data.</text>
</comment>
<feature type="transmembrane region" description="Helical" evidence="1">
    <location>
        <begin position="63"/>
        <end position="84"/>
    </location>
</feature>
<protein>
    <submittedName>
        <fullName evidence="2">Uncharacterized protein</fullName>
    </submittedName>
</protein>
<sequence length="98" mass="10199">MALLRRIPTVTHLVVERTAWRLSVVPLGSVTPREAGAVAIAGPGACLLVAPLWGLVLPGSGLAWWYAAHVVFLLPVFGDGRVLLASLRAGALKAGGRP</sequence>
<gene>
    <name evidence="2" type="ORF">OO014_06850</name>
</gene>
<evidence type="ECO:0000313" key="3">
    <source>
        <dbReference type="Proteomes" id="UP001150259"/>
    </source>
</evidence>
<keyword evidence="1" id="KW-0472">Membrane</keyword>
<proteinExistence type="predicted"/>
<reference evidence="2 3" key="1">
    <citation type="submission" date="2022-11" db="EMBL/GenBank/DDBJ databases">
        <title>Anaerobic phenanthrene biodegradation by a DNRA strain PheN6.</title>
        <authorList>
            <person name="Zhang Z."/>
        </authorList>
    </citation>
    <scope>NUCLEOTIDE SEQUENCE [LARGE SCALE GENOMIC DNA]</scope>
    <source>
        <strain evidence="2 3">PheN6</strain>
    </source>
</reference>
<dbReference type="RefSeq" id="WP_272461545.1">
    <property type="nucleotide sequence ID" value="NZ_JAPFQL010000021.1"/>
</dbReference>
<accession>A0ABT5GFE8</accession>
<feature type="transmembrane region" description="Helical" evidence="1">
    <location>
        <begin position="37"/>
        <end position="57"/>
    </location>
</feature>
<evidence type="ECO:0000256" key="1">
    <source>
        <dbReference type="SAM" id="Phobius"/>
    </source>
</evidence>
<keyword evidence="3" id="KW-1185">Reference proteome</keyword>
<evidence type="ECO:0000313" key="2">
    <source>
        <dbReference type="EMBL" id="MDC5696974.1"/>
    </source>
</evidence>